<dbReference type="Proteomes" id="UP000463051">
    <property type="component" value="Unassembled WGS sequence"/>
</dbReference>
<dbReference type="Gene3D" id="1.10.287.950">
    <property type="entry name" value="Methyl-accepting chemotaxis protein"/>
    <property type="match status" value="1"/>
</dbReference>
<dbReference type="InterPro" id="IPR004089">
    <property type="entry name" value="MCPsignal_dom"/>
</dbReference>
<sequence>MRGSIMSKLNNSVRVKLLSVLLIPILALVVTSYLSLSLVKSSNHNLKRVLYDNGYQLTNYMINADRDMYQAYSAVQLYLSTGDKLALDDYHTNVSQINERLGNAEGILNSYNDPRMLDLKSENGNNIQKNIADATAQFNEWVGIIDTQLLAPVGKSASVTNELLRVDQFSEARENLDSGTSIVEIFMDQEVKNSEHSISRSLTTVISISITLLLLSFIMSYIYIGRISKAFKMIREVMEKLANGDLTAQPLKLRSKDEIGQVAEAINNMTEIIKALIGKIIGLSQSVSIASKEISMNTEEVVKSSTYQANDAQTMTLLVQELTLAVASVAHNAEKASTMYKQTADITSDSMHVVDASINEMNAASVQMTNLQRDSKKIGNILSMINDIADQTNLLALNAAIEAARAGEQGRGFAVVADEVRKLAERSGEATRQIAEIIDTMQENTVKSVSAVETGVRSSLEAALAFKKIKEMVNDTAQFITEIAAASEEQAVQADDVLQSVQSIAAASQQVSACAEQTAASSHNLVESTVQLNKSLEAFRIS</sequence>
<evidence type="ECO:0000256" key="5">
    <source>
        <dbReference type="ARBA" id="ARBA00029447"/>
    </source>
</evidence>
<evidence type="ECO:0000259" key="9">
    <source>
        <dbReference type="PROSITE" id="PS50885"/>
    </source>
</evidence>
<feature type="domain" description="HAMP" evidence="9">
    <location>
        <begin position="225"/>
        <end position="278"/>
    </location>
</feature>
<evidence type="ECO:0000256" key="7">
    <source>
        <dbReference type="SAM" id="Phobius"/>
    </source>
</evidence>
<dbReference type="CDD" id="cd06225">
    <property type="entry name" value="HAMP"/>
    <property type="match status" value="1"/>
</dbReference>
<dbReference type="SMART" id="SM00304">
    <property type="entry name" value="HAMP"/>
    <property type="match status" value="1"/>
</dbReference>
<evidence type="ECO:0000256" key="6">
    <source>
        <dbReference type="PROSITE-ProRule" id="PRU00284"/>
    </source>
</evidence>
<protein>
    <submittedName>
        <fullName evidence="10">HAMP domain-containing protein</fullName>
    </submittedName>
</protein>
<proteinExistence type="inferred from homology"/>
<keyword evidence="11" id="KW-1185">Reference proteome</keyword>
<comment type="subcellular location">
    <subcellularLocation>
        <location evidence="1">Cell membrane</location>
    </subcellularLocation>
</comment>
<dbReference type="SUPFAM" id="SSF58104">
    <property type="entry name" value="Methyl-accepting chemotaxis protein (MCP) signaling domain"/>
    <property type="match status" value="1"/>
</dbReference>
<name>A0A7X2HB52_9BACL</name>
<dbReference type="GO" id="GO:0006935">
    <property type="term" value="P:chemotaxis"/>
    <property type="evidence" value="ECO:0007669"/>
    <property type="project" value="UniProtKB-ARBA"/>
</dbReference>
<keyword evidence="2" id="KW-1003">Cell membrane</keyword>
<dbReference type="PANTHER" id="PTHR32089:SF112">
    <property type="entry name" value="LYSOZYME-LIKE PROTEIN-RELATED"/>
    <property type="match status" value="1"/>
</dbReference>
<evidence type="ECO:0000256" key="3">
    <source>
        <dbReference type="ARBA" id="ARBA00023136"/>
    </source>
</evidence>
<dbReference type="InterPro" id="IPR003660">
    <property type="entry name" value="HAMP_dom"/>
</dbReference>
<feature type="transmembrane region" description="Helical" evidence="7">
    <location>
        <begin position="202"/>
        <end position="224"/>
    </location>
</feature>
<dbReference type="AlphaFoldDB" id="A0A7X2HB52"/>
<evidence type="ECO:0000313" key="11">
    <source>
        <dbReference type="Proteomes" id="UP000463051"/>
    </source>
</evidence>
<dbReference type="FunFam" id="1.10.287.950:FF:000001">
    <property type="entry name" value="Methyl-accepting chemotaxis sensory transducer"/>
    <property type="match status" value="1"/>
</dbReference>
<dbReference type="Pfam" id="PF00672">
    <property type="entry name" value="HAMP"/>
    <property type="match status" value="1"/>
</dbReference>
<evidence type="ECO:0000259" key="8">
    <source>
        <dbReference type="PROSITE" id="PS50111"/>
    </source>
</evidence>
<dbReference type="PANTHER" id="PTHR32089">
    <property type="entry name" value="METHYL-ACCEPTING CHEMOTAXIS PROTEIN MCPB"/>
    <property type="match status" value="1"/>
</dbReference>
<keyword evidence="3 7" id="KW-0472">Membrane</keyword>
<evidence type="ECO:0000256" key="1">
    <source>
        <dbReference type="ARBA" id="ARBA00004236"/>
    </source>
</evidence>
<dbReference type="GO" id="GO:0005886">
    <property type="term" value="C:plasma membrane"/>
    <property type="evidence" value="ECO:0007669"/>
    <property type="project" value="UniProtKB-SubCell"/>
</dbReference>
<reference evidence="10 11" key="1">
    <citation type="submission" date="2019-11" db="EMBL/GenBank/DDBJ databases">
        <title>Paenibacillus monticola sp. nov., a novel PGPR strain isolated from mountain sample in China.</title>
        <authorList>
            <person name="Zhao Q."/>
            <person name="Li H.-P."/>
            <person name="Zhang J.-L."/>
        </authorList>
    </citation>
    <scope>NUCLEOTIDE SEQUENCE [LARGE SCALE GENOMIC DNA]</scope>
    <source>
        <strain evidence="10 11">LC-T2</strain>
    </source>
</reference>
<evidence type="ECO:0000313" key="10">
    <source>
        <dbReference type="EMBL" id="MRN56878.1"/>
    </source>
</evidence>
<dbReference type="Pfam" id="PF00015">
    <property type="entry name" value="MCPsignal"/>
    <property type="match status" value="1"/>
</dbReference>
<keyword evidence="4 6" id="KW-0807">Transducer</keyword>
<accession>A0A7X2HB52</accession>
<dbReference type="GO" id="GO:0007165">
    <property type="term" value="P:signal transduction"/>
    <property type="evidence" value="ECO:0007669"/>
    <property type="project" value="UniProtKB-KW"/>
</dbReference>
<comment type="caution">
    <text evidence="10">The sequence shown here is derived from an EMBL/GenBank/DDBJ whole genome shotgun (WGS) entry which is preliminary data.</text>
</comment>
<keyword evidence="7" id="KW-1133">Transmembrane helix</keyword>
<dbReference type="CDD" id="cd11386">
    <property type="entry name" value="MCP_signal"/>
    <property type="match status" value="1"/>
</dbReference>
<evidence type="ECO:0000256" key="2">
    <source>
        <dbReference type="ARBA" id="ARBA00022475"/>
    </source>
</evidence>
<evidence type="ECO:0000256" key="4">
    <source>
        <dbReference type="ARBA" id="ARBA00023224"/>
    </source>
</evidence>
<dbReference type="PROSITE" id="PS50111">
    <property type="entry name" value="CHEMOTAXIS_TRANSDUC_2"/>
    <property type="match status" value="1"/>
</dbReference>
<gene>
    <name evidence="10" type="ORF">GJB61_28410</name>
</gene>
<dbReference type="EMBL" id="WJXB01000017">
    <property type="protein sequence ID" value="MRN56878.1"/>
    <property type="molecule type" value="Genomic_DNA"/>
</dbReference>
<feature type="domain" description="Methyl-accepting transducer" evidence="8">
    <location>
        <begin position="283"/>
        <end position="526"/>
    </location>
</feature>
<comment type="similarity">
    <text evidence="5">Belongs to the methyl-accepting chemotaxis (MCP) protein family.</text>
</comment>
<keyword evidence="7" id="KW-0812">Transmembrane</keyword>
<dbReference type="PROSITE" id="PS50885">
    <property type="entry name" value="HAMP"/>
    <property type="match status" value="1"/>
</dbReference>
<organism evidence="10 11">
    <name type="scientific">Paenibacillus monticola</name>
    <dbReference type="NCBI Taxonomy" id="2666075"/>
    <lineage>
        <taxon>Bacteria</taxon>
        <taxon>Bacillati</taxon>
        <taxon>Bacillota</taxon>
        <taxon>Bacilli</taxon>
        <taxon>Bacillales</taxon>
        <taxon>Paenibacillaceae</taxon>
        <taxon>Paenibacillus</taxon>
    </lineage>
</organism>
<dbReference type="SMART" id="SM00283">
    <property type="entry name" value="MA"/>
    <property type="match status" value="1"/>
</dbReference>